<evidence type="ECO:0000313" key="2">
    <source>
        <dbReference type="Proteomes" id="UP000287651"/>
    </source>
</evidence>
<organism evidence="1 2">
    <name type="scientific">Ensete ventricosum</name>
    <name type="common">Abyssinian banana</name>
    <name type="synonym">Musa ensete</name>
    <dbReference type="NCBI Taxonomy" id="4639"/>
    <lineage>
        <taxon>Eukaryota</taxon>
        <taxon>Viridiplantae</taxon>
        <taxon>Streptophyta</taxon>
        <taxon>Embryophyta</taxon>
        <taxon>Tracheophyta</taxon>
        <taxon>Spermatophyta</taxon>
        <taxon>Magnoliopsida</taxon>
        <taxon>Liliopsida</taxon>
        <taxon>Zingiberales</taxon>
        <taxon>Musaceae</taxon>
        <taxon>Ensete</taxon>
    </lineage>
</organism>
<dbReference type="AlphaFoldDB" id="A0A427AYZ2"/>
<accession>A0A427AYZ2</accession>
<gene>
    <name evidence="1" type="ORF">B296_00021162</name>
</gene>
<name>A0A427AYZ2_ENSVE</name>
<protein>
    <submittedName>
        <fullName evidence="1">Uncharacterized protein</fullName>
    </submittedName>
</protein>
<comment type="caution">
    <text evidence="1">The sequence shown here is derived from an EMBL/GenBank/DDBJ whole genome shotgun (WGS) entry which is preliminary data.</text>
</comment>
<dbReference type="Proteomes" id="UP000287651">
    <property type="component" value="Unassembled WGS sequence"/>
</dbReference>
<dbReference type="EMBL" id="AMZH03000918">
    <property type="protein sequence ID" value="RRT81405.1"/>
    <property type="molecule type" value="Genomic_DNA"/>
</dbReference>
<sequence length="172" mass="18857">MAASFHRFQPRADSVVDSCPSAVAAHLPPLLTEPTRSAPISWHHMSLFCEAIAARSVSQRALLPSLPRWNISLETHIRCFPLSNDISWSQLSSSSCFFLLAPAIVAADHIHRNRVTITLFPFFFLSLCFAEIGLAIPQRTASAVLLQPISSLPATAPLPAAPFRRPSLLHLL</sequence>
<reference evidence="1 2" key="1">
    <citation type="journal article" date="2014" name="Agronomy (Basel)">
        <title>A Draft Genome Sequence for Ensete ventricosum, the Drought-Tolerant Tree Against Hunger.</title>
        <authorList>
            <person name="Harrison J."/>
            <person name="Moore K.A."/>
            <person name="Paszkiewicz K."/>
            <person name="Jones T."/>
            <person name="Grant M."/>
            <person name="Ambacheew D."/>
            <person name="Muzemil S."/>
            <person name="Studholme D.J."/>
        </authorList>
    </citation>
    <scope>NUCLEOTIDE SEQUENCE [LARGE SCALE GENOMIC DNA]</scope>
</reference>
<evidence type="ECO:0000313" key="1">
    <source>
        <dbReference type="EMBL" id="RRT81405.1"/>
    </source>
</evidence>
<proteinExistence type="predicted"/>